<accession>A0ABX8V2Q5</accession>
<evidence type="ECO:0000313" key="2">
    <source>
        <dbReference type="Proteomes" id="UP000826014"/>
    </source>
</evidence>
<reference evidence="1 2" key="1">
    <citation type="journal article" date="2022" name="bioRxiv">
        <title>Ecology and evolution of chlamydial symbionts of arthropods.</title>
        <authorList>
            <person name="Halter T."/>
            <person name="Koestlbacher S."/>
            <person name="Collingro A."/>
            <person name="Sixt B.S."/>
            <person name="Toenshoff E.R."/>
            <person name="Hendrickx F."/>
            <person name="Kostanjsek R."/>
            <person name="Horn M."/>
        </authorList>
    </citation>
    <scope>NUCLEOTIDE SEQUENCE [LARGE SCALE GENOMIC DNA]</scope>
    <source>
        <strain evidence="1">W744xW776</strain>
    </source>
</reference>
<name>A0ABX8V2Q5_9BACT</name>
<organism evidence="1 2">
    <name type="scientific">Candidatus Rhabdochlamydia oedothoracis</name>
    <dbReference type="NCBI Taxonomy" id="2720720"/>
    <lineage>
        <taxon>Bacteria</taxon>
        <taxon>Pseudomonadati</taxon>
        <taxon>Chlamydiota</taxon>
        <taxon>Chlamydiia</taxon>
        <taxon>Parachlamydiales</taxon>
        <taxon>Candidatus Rhabdochlamydiaceae</taxon>
        <taxon>Candidatus Rhabdochlamydia</taxon>
    </lineage>
</organism>
<dbReference type="EMBL" id="CP075587">
    <property type="protein sequence ID" value="QYF49421.1"/>
    <property type="molecule type" value="Genomic_DNA"/>
</dbReference>
<dbReference type="Proteomes" id="UP000826014">
    <property type="component" value="Chromosome"/>
</dbReference>
<protein>
    <submittedName>
        <fullName evidence="1">Uncharacterized protein</fullName>
    </submittedName>
</protein>
<sequence>MNQHSFLFNAGIWLGQGTIQLNMVAEELAFFTRWNIENKDNSNKIACEQEIQIKGFTDMMRNQFCISNMEHGEFIIGLENQAVGKIQGKGLINDKIIAWEFRVNEIGFEGFEVYEKQENRSYLLRAEYATADQFRTIIQGCVWQKVN</sequence>
<evidence type="ECO:0000313" key="1">
    <source>
        <dbReference type="EMBL" id="QYF49421.1"/>
    </source>
</evidence>
<proteinExistence type="predicted"/>
<keyword evidence="2" id="KW-1185">Reference proteome</keyword>
<gene>
    <name evidence="1" type="ORF">RHABOEDO_001759</name>
</gene>
<dbReference type="RefSeq" id="WP_215217683.1">
    <property type="nucleotide sequence ID" value="NZ_CP075587.1"/>
</dbReference>